<comment type="caution">
    <text evidence="3">The sequence shown here is derived from an EMBL/GenBank/DDBJ whole genome shotgun (WGS) entry which is preliminary data.</text>
</comment>
<dbReference type="SUPFAM" id="SSF53448">
    <property type="entry name" value="Nucleotide-diphospho-sugar transferases"/>
    <property type="match status" value="1"/>
</dbReference>
<dbReference type="InterPro" id="IPR001173">
    <property type="entry name" value="Glyco_trans_2-like"/>
</dbReference>
<dbReference type="EMBL" id="MIJD01000138">
    <property type="protein sequence ID" value="OPE53686.1"/>
    <property type="molecule type" value="Genomic_DNA"/>
</dbReference>
<dbReference type="CDD" id="cd00761">
    <property type="entry name" value="Glyco_tranf_GTA_type"/>
    <property type="match status" value="1"/>
</dbReference>
<dbReference type="Proteomes" id="UP000220340">
    <property type="component" value="Unassembled WGS sequence"/>
</dbReference>
<sequence length="305" mass="33056">MKPTVSVVIATIGRPSLTGAIRSTLAQTYPVDEILVVADETAEADVRVSVPDDDRIRVLTTPAGGGPARSRQLGIDAASGTVIALLDDDDAWQPTKLARQLAAVEAFDGDDWIVSSRMVVRGPGARERLWPRRLIEPGELVAEYLFRFERLGFGNANLQTSTLCFPTVLGRSVPWGGAYDQPHDEPSWLIRAQRTNPDLHVVHLPEALSIYNVNGSSVSRDTSDRTATYIRWGLHYLGPESPRVLGDYLCTSPVSAAVSAGSLGGVMRAVRSAVRHGRPGVFALAYAALNAGRIVLRLLWPTARR</sequence>
<feature type="domain" description="Glycosyltransferase 2-like" evidence="1">
    <location>
        <begin position="6"/>
        <end position="128"/>
    </location>
</feature>
<protein>
    <submittedName>
        <fullName evidence="2">Glycosyl transferase</fullName>
    </submittedName>
    <submittedName>
        <fullName evidence="3">Glycosyltransferase family 2 protein</fullName>
    </submittedName>
</protein>
<dbReference type="AlphaFoldDB" id="A0A1Q4HDP3"/>
<name>A0A1Q4HDP3_9MYCO</name>
<proteinExistence type="predicted"/>
<evidence type="ECO:0000313" key="2">
    <source>
        <dbReference type="EMBL" id="OPE53686.1"/>
    </source>
</evidence>
<evidence type="ECO:0000259" key="1">
    <source>
        <dbReference type="Pfam" id="PF00535"/>
    </source>
</evidence>
<dbReference type="RefSeq" id="WP_073856730.1">
    <property type="nucleotide sequence ID" value="NZ_BAAATC010000008.1"/>
</dbReference>
<dbReference type="Gene3D" id="3.90.550.10">
    <property type="entry name" value="Spore Coat Polysaccharide Biosynthesis Protein SpsA, Chain A"/>
    <property type="match status" value="1"/>
</dbReference>
<dbReference type="InterPro" id="IPR029044">
    <property type="entry name" value="Nucleotide-diphossugar_trans"/>
</dbReference>
<dbReference type="STRING" id="1801.BRW64_13390"/>
<evidence type="ECO:0000313" key="5">
    <source>
        <dbReference type="Proteomes" id="UP000220340"/>
    </source>
</evidence>
<dbReference type="Proteomes" id="UP000191039">
    <property type="component" value="Unassembled WGS sequence"/>
</dbReference>
<evidence type="ECO:0000313" key="3">
    <source>
        <dbReference type="EMBL" id="PEG55908.1"/>
    </source>
</evidence>
<reference evidence="3 5" key="2">
    <citation type="submission" date="2017-10" db="EMBL/GenBank/DDBJ databases">
        <title>The new phylogeny of genus Mycobacterium.</title>
        <authorList>
            <person name="Tortoli E."/>
            <person name="Trovato A."/>
            <person name="Cirillo D.M."/>
        </authorList>
    </citation>
    <scope>NUCLEOTIDE SEQUENCE [LARGE SCALE GENOMIC DNA]</scope>
    <source>
        <strain evidence="3 5">IP141170001</strain>
    </source>
</reference>
<dbReference type="EMBL" id="PDCR01000003">
    <property type="protein sequence ID" value="PEG55908.1"/>
    <property type="molecule type" value="Genomic_DNA"/>
</dbReference>
<evidence type="ECO:0000313" key="4">
    <source>
        <dbReference type="Proteomes" id="UP000191039"/>
    </source>
</evidence>
<dbReference type="OrthoDB" id="2676521at2"/>
<gene>
    <name evidence="2" type="ORF">BV510_14320</name>
    <name evidence="3" type="ORF">CRI78_02650</name>
</gene>
<dbReference type="PANTHER" id="PTHR43685">
    <property type="entry name" value="GLYCOSYLTRANSFERASE"/>
    <property type="match status" value="1"/>
</dbReference>
<dbReference type="PANTHER" id="PTHR43685:SF2">
    <property type="entry name" value="GLYCOSYLTRANSFERASE 2-LIKE DOMAIN-CONTAINING PROTEIN"/>
    <property type="match status" value="1"/>
</dbReference>
<accession>A0A1Q4HDP3</accession>
<dbReference type="GO" id="GO:0016740">
    <property type="term" value="F:transferase activity"/>
    <property type="evidence" value="ECO:0007669"/>
    <property type="project" value="UniProtKB-KW"/>
</dbReference>
<dbReference type="Pfam" id="PF00535">
    <property type="entry name" value="Glycos_transf_2"/>
    <property type="match status" value="1"/>
</dbReference>
<keyword evidence="3" id="KW-0808">Transferase</keyword>
<reference evidence="2 4" key="1">
    <citation type="submission" date="2016-09" db="EMBL/GenBank/DDBJ databases">
        <title>genome sequences of unsequenced Mycobacteria.</title>
        <authorList>
            <person name="Greninger A.L."/>
            <person name="Jerome K.R."/>
            <person name="Mcnair B."/>
            <person name="Wallis C."/>
            <person name="Fang F."/>
        </authorList>
    </citation>
    <scope>NUCLEOTIDE SEQUENCE [LARGE SCALE GENOMIC DNA]</scope>
    <source>
        <strain evidence="2 4">BM1</strain>
    </source>
</reference>
<keyword evidence="5" id="KW-1185">Reference proteome</keyword>
<organism evidence="3 5">
    <name type="scientific">Mycolicibacterium diernhoferi</name>
    <dbReference type="NCBI Taxonomy" id="1801"/>
    <lineage>
        <taxon>Bacteria</taxon>
        <taxon>Bacillati</taxon>
        <taxon>Actinomycetota</taxon>
        <taxon>Actinomycetes</taxon>
        <taxon>Mycobacteriales</taxon>
        <taxon>Mycobacteriaceae</taxon>
        <taxon>Mycolicibacterium</taxon>
    </lineage>
</organism>
<dbReference type="InterPro" id="IPR050834">
    <property type="entry name" value="Glycosyltransf_2"/>
</dbReference>